<evidence type="ECO:0000313" key="3">
    <source>
        <dbReference type="Proteomes" id="UP001221898"/>
    </source>
</evidence>
<sequence length="73" mass="7858">MTFQFIATPKEGPVLLALPVMYKRKAVRLFAVGSSPPPPAARRSRPDSISSSPVASPRAVEAPSRRHHTPGLI</sequence>
<name>A0AAD7WL27_9TELE</name>
<dbReference type="Proteomes" id="UP001221898">
    <property type="component" value="Unassembled WGS sequence"/>
</dbReference>
<keyword evidence="3" id="KW-1185">Reference proteome</keyword>
<proteinExistence type="predicted"/>
<gene>
    <name evidence="2" type="ORF">AAFF_G00389030</name>
</gene>
<evidence type="ECO:0000313" key="2">
    <source>
        <dbReference type="EMBL" id="KAJ8400946.1"/>
    </source>
</evidence>
<evidence type="ECO:0000256" key="1">
    <source>
        <dbReference type="SAM" id="MobiDB-lite"/>
    </source>
</evidence>
<feature type="region of interest" description="Disordered" evidence="1">
    <location>
        <begin position="32"/>
        <end position="73"/>
    </location>
</feature>
<protein>
    <submittedName>
        <fullName evidence="2">Uncharacterized protein</fullName>
    </submittedName>
</protein>
<feature type="compositionally biased region" description="Low complexity" evidence="1">
    <location>
        <begin position="47"/>
        <end position="62"/>
    </location>
</feature>
<reference evidence="2" key="1">
    <citation type="journal article" date="2023" name="Science">
        <title>Genome structures resolve the early diversification of teleost fishes.</title>
        <authorList>
            <person name="Parey E."/>
            <person name="Louis A."/>
            <person name="Montfort J."/>
            <person name="Bouchez O."/>
            <person name="Roques C."/>
            <person name="Iampietro C."/>
            <person name="Lluch J."/>
            <person name="Castinel A."/>
            <person name="Donnadieu C."/>
            <person name="Desvignes T."/>
            <person name="Floi Bucao C."/>
            <person name="Jouanno E."/>
            <person name="Wen M."/>
            <person name="Mejri S."/>
            <person name="Dirks R."/>
            <person name="Jansen H."/>
            <person name="Henkel C."/>
            <person name="Chen W.J."/>
            <person name="Zahm M."/>
            <person name="Cabau C."/>
            <person name="Klopp C."/>
            <person name="Thompson A.W."/>
            <person name="Robinson-Rechavi M."/>
            <person name="Braasch I."/>
            <person name="Lecointre G."/>
            <person name="Bobe J."/>
            <person name="Postlethwait J.H."/>
            <person name="Berthelot C."/>
            <person name="Roest Crollius H."/>
            <person name="Guiguen Y."/>
        </authorList>
    </citation>
    <scope>NUCLEOTIDE SEQUENCE</scope>
    <source>
        <strain evidence="2">NC1722</strain>
    </source>
</reference>
<accession>A0AAD7WL27</accession>
<dbReference type="AlphaFoldDB" id="A0AAD7WL27"/>
<organism evidence="2 3">
    <name type="scientific">Aldrovandia affinis</name>
    <dbReference type="NCBI Taxonomy" id="143900"/>
    <lineage>
        <taxon>Eukaryota</taxon>
        <taxon>Metazoa</taxon>
        <taxon>Chordata</taxon>
        <taxon>Craniata</taxon>
        <taxon>Vertebrata</taxon>
        <taxon>Euteleostomi</taxon>
        <taxon>Actinopterygii</taxon>
        <taxon>Neopterygii</taxon>
        <taxon>Teleostei</taxon>
        <taxon>Notacanthiformes</taxon>
        <taxon>Halosauridae</taxon>
        <taxon>Aldrovandia</taxon>
    </lineage>
</organism>
<comment type="caution">
    <text evidence="2">The sequence shown here is derived from an EMBL/GenBank/DDBJ whole genome shotgun (WGS) entry which is preliminary data.</text>
</comment>
<dbReference type="EMBL" id="JAINUG010000073">
    <property type="protein sequence ID" value="KAJ8400946.1"/>
    <property type="molecule type" value="Genomic_DNA"/>
</dbReference>